<dbReference type="InterPro" id="IPR013767">
    <property type="entry name" value="PAS_fold"/>
</dbReference>
<dbReference type="Pfam" id="PF00989">
    <property type="entry name" value="PAS"/>
    <property type="match status" value="1"/>
</dbReference>
<evidence type="ECO:0000259" key="3">
    <source>
        <dbReference type="PROSITE" id="PS50887"/>
    </source>
</evidence>
<dbReference type="InterPro" id="IPR035919">
    <property type="entry name" value="EAL_sf"/>
</dbReference>
<dbReference type="SMART" id="SM00052">
    <property type="entry name" value="EAL"/>
    <property type="match status" value="1"/>
</dbReference>
<evidence type="ECO:0000259" key="2">
    <source>
        <dbReference type="PROSITE" id="PS50883"/>
    </source>
</evidence>
<dbReference type="PROSITE" id="PS50883">
    <property type="entry name" value="EAL"/>
    <property type="match status" value="1"/>
</dbReference>
<dbReference type="NCBIfam" id="TIGR00254">
    <property type="entry name" value="GGDEF"/>
    <property type="match status" value="1"/>
</dbReference>
<dbReference type="SUPFAM" id="SSF141868">
    <property type="entry name" value="EAL domain-like"/>
    <property type="match status" value="1"/>
</dbReference>
<accession>A0A845UZF8</accession>
<dbReference type="Pfam" id="PF00563">
    <property type="entry name" value="EAL"/>
    <property type="match status" value="1"/>
</dbReference>
<evidence type="ECO:0000313" key="5">
    <source>
        <dbReference type="Proteomes" id="UP000484885"/>
    </source>
</evidence>
<dbReference type="PANTHER" id="PTHR44757">
    <property type="entry name" value="DIGUANYLATE CYCLASE DGCP"/>
    <property type="match status" value="1"/>
</dbReference>
<dbReference type="Proteomes" id="UP000484885">
    <property type="component" value="Unassembled WGS sequence"/>
</dbReference>
<proteinExistence type="predicted"/>
<dbReference type="InterPro" id="IPR001633">
    <property type="entry name" value="EAL_dom"/>
</dbReference>
<dbReference type="Gene3D" id="3.30.70.270">
    <property type="match status" value="1"/>
</dbReference>
<comment type="caution">
    <text evidence="4">The sequence shown here is derived from an EMBL/GenBank/DDBJ whole genome shotgun (WGS) entry which is preliminary data.</text>
</comment>
<dbReference type="SUPFAM" id="SSF55073">
    <property type="entry name" value="Nucleotide cyclase"/>
    <property type="match status" value="1"/>
</dbReference>
<organism evidence="4 5">
    <name type="scientific">Wenzhouxiangella limi</name>
    <dbReference type="NCBI Taxonomy" id="2707351"/>
    <lineage>
        <taxon>Bacteria</taxon>
        <taxon>Pseudomonadati</taxon>
        <taxon>Pseudomonadota</taxon>
        <taxon>Gammaproteobacteria</taxon>
        <taxon>Chromatiales</taxon>
        <taxon>Wenzhouxiangellaceae</taxon>
        <taxon>Wenzhouxiangella</taxon>
    </lineage>
</organism>
<dbReference type="RefSeq" id="WP_164211263.1">
    <property type="nucleotide sequence ID" value="NZ_JAAGSC010000041.1"/>
</dbReference>
<feature type="domain" description="EAL" evidence="2">
    <location>
        <begin position="330"/>
        <end position="579"/>
    </location>
</feature>
<dbReference type="InterPro" id="IPR029787">
    <property type="entry name" value="Nucleotide_cyclase"/>
</dbReference>
<dbReference type="InterPro" id="IPR000014">
    <property type="entry name" value="PAS"/>
</dbReference>
<dbReference type="SUPFAM" id="SSF55785">
    <property type="entry name" value="PYP-like sensor domain (PAS domain)"/>
    <property type="match status" value="1"/>
</dbReference>
<feature type="domain" description="GGDEF" evidence="3">
    <location>
        <begin position="182"/>
        <end position="321"/>
    </location>
</feature>
<dbReference type="EMBL" id="JAAGSC010000041">
    <property type="protein sequence ID" value="NDY95864.1"/>
    <property type="molecule type" value="Genomic_DNA"/>
</dbReference>
<dbReference type="PROSITE" id="PS50112">
    <property type="entry name" value="PAS"/>
    <property type="match status" value="1"/>
</dbReference>
<protein>
    <submittedName>
        <fullName evidence="4">EAL domain-containing protein</fullName>
    </submittedName>
</protein>
<gene>
    <name evidence="4" type="ORF">G3I74_09000</name>
</gene>
<dbReference type="InterPro" id="IPR000160">
    <property type="entry name" value="GGDEF_dom"/>
</dbReference>
<sequence>MPIEQQPDLRIDGECLPISPYALEDVWQKALEAFHGSVVITDVSGTIVYANTRCQEISGYSAAELIGKRTNIFRSGRVVDWTYKTLWSTISQGGTWRGILINKKKSGEEYAEYVNISPIKAPDGDIIGYIAFKELLTHEQSEQRQVEKLVSYDPLTELPNRDYLQRTISERLANVAANGATADFYFLIIDIDNFHALNANVGAEQADCFLSEYARRLLSFVGEDGFVGRLGSDEFGIILDADVLSDIDVTGPVTNWVTELQRDLNRPMWITGGQTAASASIGMTKAPIQGNETSSDVMWRANQALKKAKKTGDQAEAILAVEEQSGSRHQRALQSDLLGAIENNDIQLYLQAIVDQSGGLMAAEALARWVTPDKTVIPPNVFLNAARQLGKMGCLTRQLIAQLIDFQKAAFASGTAVPISLNVESREYLSTEFNTHLVDGIVQSGLPPRLFKIELTEGSIVNDLDAVTRRMKTLRAFGIRHSLDDFGTGYSSLSHLADLPIDEVKIDRSFVRWLPFHRSSRSICRSICSIARELSIDIVAEGVEKTDHAGFFRDWEDTRLQGFLFDRPASMESWRAKWL</sequence>
<reference evidence="4 5" key="1">
    <citation type="submission" date="2020-02" db="EMBL/GenBank/DDBJ databases">
        <authorList>
            <person name="Zhang X.-Y."/>
        </authorList>
    </citation>
    <scope>NUCLEOTIDE SEQUENCE [LARGE SCALE GENOMIC DNA]</scope>
    <source>
        <strain evidence="4 5">C33</strain>
    </source>
</reference>
<dbReference type="SMART" id="SM00091">
    <property type="entry name" value="PAS"/>
    <property type="match status" value="1"/>
</dbReference>
<dbReference type="GO" id="GO:0006355">
    <property type="term" value="P:regulation of DNA-templated transcription"/>
    <property type="evidence" value="ECO:0007669"/>
    <property type="project" value="InterPro"/>
</dbReference>
<dbReference type="Pfam" id="PF00990">
    <property type="entry name" value="GGDEF"/>
    <property type="match status" value="1"/>
</dbReference>
<dbReference type="Gene3D" id="3.20.20.450">
    <property type="entry name" value="EAL domain"/>
    <property type="match status" value="1"/>
</dbReference>
<dbReference type="NCBIfam" id="TIGR00229">
    <property type="entry name" value="sensory_box"/>
    <property type="match status" value="1"/>
</dbReference>
<dbReference type="InterPro" id="IPR052155">
    <property type="entry name" value="Biofilm_reg_signaling"/>
</dbReference>
<evidence type="ECO:0000259" key="1">
    <source>
        <dbReference type="PROSITE" id="PS50112"/>
    </source>
</evidence>
<dbReference type="PANTHER" id="PTHR44757:SF2">
    <property type="entry name" value="BIOFILM ARCHITECTURE MAINTENANCE PROTEIN MBAA"/>
    <property type="match status" value="1"/>
</dbReference>
<dbReference type="CDD" id="cd01948">
    <property type="entry name" value="EAL"/>
    <property type="match status" value="1"/>
</dbReference>
<dbReference type="CDD" id="cd00130">
    <property type="entry name" value="PAS"/>
    <property type="match status" value="1"/>
</dbReference>
<dbReference type="CDD" id="cd01949">
    <property type="entry name" value="GGDEF"/>
    <property type="match status" value="1"/>
</dbReference>
<keyword evidence="5" id="KW-1185">Reference proteome</keyword>
<evidence type="ECO:0000313" key="4">
    <source>
        <dbReference type="EMBL" id="NDY95864.1"/>
    </source>
</evidence>
<dbReference type="InterPro" id="IPR043128">
    <property type="entry name" value="Rev_trsase/Diguanyl_cyclase"/>
</dbReference>
<feature type="domain" description="PAS" evidence="1">
    <location>
        <begin position="23"/>
        <end position="68"/>
    </location>
</feature>
<dbReference type="AlphaFoldDB" id="A0A845UZF8"/>
<name>A0A845UZF8_9GAMM</name>
<dbReference type="SMART" id="SM00267">
    <property type="entry name" value="GGDEF"/>
    <property type="match status" value="1"/>
</dbReference>
<dbReference type="PROSITE" id="PS50887">
    <property type="entry name" value="GGDEF"/>
    <property type="match status" value="1"/>
</dbReference>
<dbReference type="Gene3D" id="3.30.450.20">
    <property type="entry name" value="PAS domain"/>
    <property type="match status" value="1"/>
</dbReference>
<dbReference type="InterPro" id="IPR035965">
    <property type="entry name" value="PAS-like_dom_sf"/>
</dbReference>